<dbReference type="Gene3D" id="3.30.1490.20">
    <property type="entry name" value="ATP-grasp fold, A domain"/>
    <property type="match status" value="1"/>
</dbReference>
<dbReference type="Pfam" id="PF00289">
    <property type="entry name" value="Biotin_carb_N"/>
    <property type="match status" value="1"/>
</dbReference>
<evidence type="ECO:0000256" key="1">
    <source>
        <dbReference type="ARBA" id="ARBA00001953"/>
    </source>
</evidence>
<dbReference type="Proteomes" id="UP000218281">
    <property type="component" value="Unassembled WGS sequence"/>
</dbReference>
<feature type="region of interest" description="Disordered" evidence="9">
    <location>
        <begin position="503"/>
        <end position="524"/>
    </location>
</feature>
<dbReference type="InterPro" id="IPR005479">
    <property type="entry name" value="CPAse_ATP-bd"/>
</dbReference>
<comment type="caution">
    <text evidence="13">The sequence shown here is derived from an EMBL/GenBank/DDBJ whole genome shotgun (WGS) entry which is preliminary data.</text>
</comment>
<dbReference type="RefSeq" id="WP_095536450.1">
    <property type="nucleotide sequence ID" value="NZ_NSGO01000012.1"/>
</dbReference>
<dbReference type="SMART" id="SM00878">
    <property type="entry name" value="Biotin_carb_C"/>
    <property type="match status" value="1"/>
</dbReference>
<keyword evidence="6" id="KW-0092">Biotin</keyword>
<dbReference type="PROSITE" id="PS50968">
    <property type="entry name" value="BIOTINYL_LIPOYL"/>
    <property type="match status" value="1"/>
</dbReference>
<evidence type="ECO:0000259" key="10">
    <source>
        <dbReference type="PROSITE" id="PS50968"/>
    </source>
</evidence>
<dbReference type="InterPro" id="IPR011054">
    <property type="entry name" value="Rudment_hybrid_motif"/>
</dbReference>
<dbReference type="EMBL" id="NSGO01000012">
    <property type="protein sequence ID" value="PAT05078.1"/>
    <property type="molecule type" value="Genomic_DNA"/>
</dbReference>
<dbReference type="Gene3D" id="2.40.50.100">
    <property type="match status" value="1"/>
</dbReference>
<sequence length="592" mass="63230">MRTEPSTSQNPVTKVLVANRGEIAVRVIRAAKDAGIASVAVYADPDRDAPFAALADEAFSLGGATAAESYLDMDKILDAAAKAGADAIHPGYGFLSENAEFARRVIDAGLTWIGPSPESIAALGDKVTARHIAEAANAPMAPGTTDPVADADEVVAFADQHGLPVAIKAAFGGGGRGMKVAYTREEIPELFESATREATAAFGRGECFVERYLDKARHVEAQVLADMHGNVVVMGTRDCSLQRRFQKLVEEAPAPFLTDEQRERIHASAKAICREAGYYGAGTVEYLVGSDGLISFLEVNTRLQVEHPVTEATTGVDLVREQFRIARGEQLRFTEDPTPRGHAFEFRINGEDATANFMPAPGTVTEYVEPAGPGVRVDSGVRAGSVIGGQFDSMLAKLIVFGEDRTEALQRARRALDEYVVTGFPTVIPFHKAIVNDPAFVGTEDSFDVYTRWIEEEWVNELTSDDNTDDADATDDAETRTFAVEVNGRRIEVALPASLVLGGAQRKKPKKRRSGGSKAAVSGDAVASPMQGTVIKLNVAEGDAVEEGDVLLVLEAMKMENPVKAHKAGTVTGLAAEEGAQVNKAAVLMELK</sequence>
<dbReference type="PROSITE" id="PS50979">
    <property type="entry name" value="BC"/>
    <property type="match status" value="1"/>
</dbReference>
<feature type="compositionally biased region" description="Basic residues" evidence="9">
    <location>
        <begin position="505"/>
        <end position="515"/>
    </location>
</feature>
<dbReference type="InterPro" id="IPR005482">
    <property type="entry name" value="Biotin_COase_C"/>
</dbReference>
<dbReference type="InterPro" id="IPR011764">
    <property type="entry name" value="Biotin_carboxylation_dom"/>
</dbReference>
<dbReference type="InterPro" id="IPR050856">
    <property type="entry name" value="Biotin_carboxylase_complex"/>
</dbReference>
<evidence type="ECO:0000313" key="13">
    <source>
        <dbReference type="EMBL" id="PAT05078.1"/>
    </source>
</evidence>
<keyword evidence="5 8" id="KW-0067">ATP-binding</keyword>
<dbReference type="SUPFAM" id="SSF56059">
    <property type="entry name" value="Glutathione synthetase ATP-binding domain-like"/>
    <property type="match status" value="1"/>
</dbReference>
<evidence type="ECO:0000259" key="12">
    <source>
        <dbReference type="PROSITE" id="PS50979"/>
    </source>
</evidence>
<keyword evidence="4 8" id="KW-0547">Nucleotide-binding</keyword>
<feature type="domain" description="Lipoyl-binding" evidence="10">
    <location>
        <begin position="516"/>
        <end position="592"/>
    </location>
</feature>
<accession>A0ABX4H7B5</accession>
<evidence type="ECO:0000256" key="9">
    <source>
        <dbReference type="SAM" id="MobiDB-lite"/>
    </source>
</evidence>
<dbReference type="InterPro" id="IPR011761">
    <property type="entry name" value="ATP-grasp"/>
</dbReference>
<dbReference type="SUPFAM" id="SSF51230">
    <property type="entry name" value="Single hybrid motif"/>
    <property type="match status" value="1"/>
</dbReference>
<proteinExistence type="predicted"/>
<evidence type="ECO:0000256" key="2">
    <source>
        <dbReference type="ARBA" id="ARBA00013263"/>
    </source>
</evidence>
<dbReference type="InterPro" id="IPR000089">
    <property type="entry name" value="Biotin_lipoyl"/>
</dbReference>
<dbReference type="SUPFAM" id="SSF51246">
    <property type="entry name" value="Rudiment single hybrid motif"/>
    <property type="match status" value="1"/>
</dbReference>
<dbReference type="SUPFAM" id="SSF52440">
    <property type="entry name" value="PreATP-grasp domain"/>
    <property type="match status" value="1"/>
</dbReference>
<keyword evidence="3" id="KW-0436">Ligase</keyword>
<protein>
    <recommendedName>
        <fullName evidence="2">biotin carboxylase</fullName>
        <ecNumber evidence="2">6.3.4.14</ecNumber>
    </recommendedName>
</protein>
<dbReference type="InterPro" id="IPR013815">
    <property type="entry name" value="ATP_grasp_subdomain_1"/>
</dbReference>
<dbReference type="InterPro" id="IPR005481">
    <property type="entry name" value="BC-like_N"/>
</dbReference>
<evidence type="ECO:0000256" key="8">
    <source>
        <dbReference type="PROSITE-ProRule" id="PRU00409"/>
    </source>
</evidence>
<dbReference type="Pfam" id="PF02786">
    <property type="entry name" value="CPSase_L_D2"/>
    <property type="match status" value="1"/>
</dbReference>
<reference evidence="13 14" key="1">
    <citation type="submission" date="2017-08" db="EMBL/GenBank/DDBJ databases">
        <title>Whole genome sequences of 6 clinical strains closest to Corynebacterium imitans.</title>
        <authorList>
            <person name="Bernier A.-M."/>
            <person name="Burdz T."/>
            <person name="Bernard K."/>
        </authorList>
    </citation>
    <scope>NUCLEOTIDE SEQUENCE [LARGE SCALE GENOMIC DNA]</scope>
    <source>
        <strain evidence="13 14">NML93-0607</strain>
    </source>
</reference>
<evidence type="ECO:0000256" key="4">
    <source>
        <dbReference type="ARBA" id="ARBA00022741"/>
    </source>
</evidence>
<gene>
    <name evidence="13" type="ORF">CKJ81_11235</name>
</gene>
<dbReference type="PANTHER" id="PTHR18866:SF33">
    <property type="entry name" value="METHYLCROTONOYL-COA CARBOXYLASE SUBUNIT ALPHA, MITOCHONDRIAL-RELATED"/>
    <property type="match status" value="1"/>
</dbReference>
<dbReference type="Gene3D" id="3.40.50.20">
    <property type="match status" value="1"/>
</dbReference>
<dbReference type="Pfam" id="PF02785">
    <property type="entry name" value="Biotin_carb_C"/>
    <property type="match status" value="1"/>
</dbReference>
<evidence type="ECO:0000259" key="11">
    <source>
        <dbReference type="PROSITE" id="PS50975"/>
    </source>
</evidence>
<evidence type="ECO:0000256" key="6">
    <source>
        <dbReference type="ARBA" id="ARBA00023267"/>
    </source>
</evidence>
<dbReference type="PANTHER" id="PTHR18866">
    <property type="entry name" value="CARBOXYLASE:PYRUVATE/ACETYL-COA/PROPIONYL-COA CARBOXYLASE"/>
    <property type="match status" value="1"/>
</dbReference>
<evidence type="ECO:0000256" key="3">
    <source>
        <dbReference type="ARBA" id="ARBA00022598"/>
    </source>
</evidence>
<evidence type="ECO:0000313" key="14">
    <source>
        <dbReference type="Proteomes" id="UP000218281"/>
    </source>
</evidence>
<feature type="domain" description="Biotin carboxylation" evidence="12">
    <location>
        <begin position="11"/>
        <end position="455"/>
    </location>
</feature>
<dbReference type="Pfam" id="PF00364">
    <property type="entry name" value="Biotin_lipoyl"/>
    <property type="match status" value="1"/>
</dbReference>
<organism evidence="13 14">
    <name type="scientific">Corynebacterium hadale</name>
    <dbReference type="NCBI Taxonomy" id="2026255"/>
    <lineage>
        <taxon>Bacteria</taxon>
        <taxon>Bacillati</taxon>
        <taxon>Actinomycetota</taxon>
        <taxon>Actinomycetes</taxon>
        <taxon>Mycobacteriales</taxon>
        <taxon>Corynebacteriaceae</taxon>
        <taxon>Corynebacterium</taxon>
    </lineage>
</organism>
<keyword evidence="14" id="KW-1185">Reference proteome</keyword>
<dbReference type="InterPro" id="IPR001882">
    <property type="entry name" value="Biotin_BS"/>
</dbReference>
<feature type="domain" description="ATP-grasp" evidence="11">
    <location>
        <begin position="130"/>
        <end position="327"/>
    </location>
</feature>
<dbReference type="PROSITE" id="PS00188">
    <property type="entry name" value="BIOTIN"/>
    <property type="match status" value="1"/>
</dbReference>
<evidence type="ECO:0000256" key="7">
    <source>
        <dbReference type="ARBA" id="ARBA00048501"/>
    </source>
</evidence>
<dbReference type="CDD" id="cd06850">
    <property type="entry name" value="biotinyl_domain"/>
    <property type="match status" value="1"/>
</dbReference>
<comment type="catalytic activity">
    <reaction evidence="7">
        <text>N(6)-biotinyl-L-lysyl-[protein] + hydrogencarbonate + ATP = N(6)-carboxybiotinyl-L-lysyl-[protein] + ADP + phosphate + H(+)</text>
        <dbReference type="Rhea" id="RHEA:13501"/>
        <dbReference type="Rhea" id="RHEA-COMP:10505"/>
        <dbReference type="Rhea" id="RHEA-COMP:10506"/>
        <dbReference type="ChEBI" id="CHEBI:15378"/>
        <dbReference type="ChEBI" id="CHEBI:17544"/>
        <dbReference type="ChEBI" id="CHEBI:30616"/>
        <dbReference type="ChEBI" id="CHEBI:43474"/>
        <dbReference type="ChEBI" id="CHEBI:83144"/>
        <dbReference type="ChEBI" id="CHEBI:83145"/>
        <dbReference type="ChEBI" id="CHEBI:456216"/>
        <dbReference type="EC" id="6.3.4.14"/>
    </reaction>
    <physiologicalReaction direction="left-to-right" evidence="7">
        <dbReference type="Rhea" id="RHEA:13502"/>
    </physiologicalReaction>
</comment>
<name>A0ABX4H7B5_9CORY</name>
<dbReference type="EC" id="6.3.4.14" evidence="2"/>
<dbReference type="InterPro" id="IPR016185">
    <property type="entry name" value="PreATP-grasp_dom_sf"/>
</dbReference>
<comment type="cofactor">
    <cofactor evidence="1">
        <name>biotin</name>
        <dbReference type="ChEBI" id="CHEBI:57586"/>
    </cofactor>
</comment>
<dbReference type="InterPro" id="IPR011053">
    <property type="entry name" value="Single_hybrid_motif"/>
</dbReference>
<dbReference type="PROSITE" id="PS00867">
    <property type="entry name" value="CPSASE_2"/>
    <property type="match status" value="1"/>
</dbReference>
<dbReference type="Gene3D" id="3.30.470.20">
    <property type="entry name" value="ATP-grasp fold, B domain"/>
    <property type="match status" value="1"/>
</dbReference>
<dbReference type="PROSITE" id="PS50975">
    <property type="entry name" value="ATP_GRASP"/>
    <property type="match status" value="1"/>
</dbReference>
<evidence type="ECO:0000256" key="5">
    <source>
        <dbReference type="ARBA" id="ARBA00022840"/>
    </source>
</evidence>